<organism evidence="5 6">
    <name type="scientific">Metallococcus carri</name>
    <dbReference type="NCBI Taxonomy" id="1656884"/>
    <lineage>
        <taxon>Bacteria</taxon>
        <taxon>Bacillati</taxon>
        <taxon>Actinomycetota</taxon>
        <taxon>Actinomycetes</taxon>
        <taxon>Micrococcales</taxon>
        <taxon>Dermacoccaceae</taxon>
        <taxon>Metallococcus</taxon>
    </lineage>
</organism>
<evidence type="ECO:0000256" key="3">
    <source>
        <dbReference type="ARBA" id="ARBA00022729"/>
    </source>
</evidence>
<comment type="similarity">
    <text evidence="2">Belongs to the bacterial solute-binding protein SsuA/TauA family.</text>
</comment>
<evidence type="ECO:0000256" key="1">
    <source>
        <dbReference type="ARBA" id="ARBA00004418"/>
    </source>
</evidence>
<comment type="subcellular location">
    <subcellularLocation>
        <location evidence="1">Periplasm</location>
    </subcellularLocation>
</comment>
<dbReference type="Pfam" id="PF09084">
    <property type="entry name" value="NMT1"/>
    <property type="match status" value="1"/>
</dbReference>
<dbReference type="SUPFAM" id="SSF53850">
    <property type="entry name" value="Periplasmic binding protein-like II"/>
    <property type="match status" value="1"/>
</dbReference>
<dbReference type="PANTHER" id="PTHR30024">
    <property type="entry name" value="ALIPHATIC SULFONATES-BINDING PROTEIN-RELATED"/>
    <property type="match status" value="1"/>
</dbReference>
<keyword evidence="3" id="KW-0732">Signal</keyword>
<accession>A0A967B3Q8</accession>
<feature type="domain" description="Solute-binding protein family 3/N-terminal" evidence="4">
    <location>
        <begin position="2"/>
        <end position="227"/>
    </location>
</feature>
<evidence type="ECO:0000256" key="2">
    <source>
        <dbReference type="ARBA" id="ARBA00010742"/>
    </source>
</evidence>
<dbReference type="AlphaFoldDB" id="A0A967B3Q8"/>
<reference evidence="5" key="1">
    <citation type="submission" date="2020-03" db="EMBL/GenBank/DDBJ databases">
        <title>Draft sequencing of Calidifontibacter sp. DB0510.</title>
        <authorList>
            <person name="Kim D.-U."/>
        </authorList>
    </citation>
    <scope>NUCLEOTIDE SEQUENCE</scope>
    <source>
        <strain evidence="5">DB0510</strain>
    </source>
</reference>
<name>A0A967B3Q8_9MICO</name>
<dbReference type="Proteomes" id="UP000744769">
    <property type="component" value="Unassembled WGS sequence"/>
</dbReference>
<dbReference type="InterPro" id="IPR015168">
    <property type="entry name" value="SsuA/THI5"/>
</dbReference>
<dbReference type="EMBL" id="JAAOIV010000018">
    <property type="protein sequence ID" value="NHN57457.1"/>
    <property type="molecule type" value="Genomic_DNA"/>
</dbReference>
<proteinExistence type="inferred from homology"/>
<evidence type="ECO:0000259" key="4">
    <source>
        <dbReference type="SMART" id="SM00062"/>
    </source>
</evidence>
<protein>
    <submittedName>
        <fullName evidence="5">ABC transporter substrate-binding protein</fullName>
    </submittedName>
</protein>
<dbReference type="GO" id="GO:0042597">
    <property type="term" value="C:periplasmic space"/>
    <property type="evidence" value="ECO:0007669"/>
    <property type="project" value="UniProtKB-SubCell"/>
</dbReference>
<dbReference type="InterPro" id="IPR001638">
    <property type="entry name" value="Solute-binding_3/MltF_N"/>
</dbReference>
<dbReference type="RefSeq" id="WP_127481857.1">
    <property type="nucleotide sequence ID" value="NZ_JAAOIV010000018.1"/>
</dbReference>
<dbReference type="Gene3D" id="3.40.190.10">
    <property type="entry name" value="Periplasmic binding protein-like II"/>
    <property type="match status" value="2"/>
</dbReference>
<comment type="caution">
    <text evidence="5">The sequence shown here is derived from an EMBL/GenBank/DDBJ whole genome shotgun (WGS) entry which is preliminary data.</text>
</comment>
<dbReference type="PANTHER" id="PTHR30024:SF47">
    <property type="entry name" value="TAURINE-BINDING PERIPLASMIC PROTEIN"/>
    <property type="match status" value="1"/>
</dbReference>
<gene>
    <name evidence="5" type="ORF">G9U51_16955</name>
</gene>
<sequence>MDITVGVMPASEIAGLQVGIDEGFFEEEGLNVTTQFAAGGSALVPALIAGDVQFSFASAAQTVPALSEGLPIRVVAPAATSGENQSLIVSADSPFTSVEDLAGKRIGVVLVNSLADFLTRGTFEEAGLAATDFEPLEIAYPDAFAALEAGRTDAAFISEPFQTTAVQAGARIIAYPFLEVNGGDPLVSTEWITTNQYAESNPDVVERFERAILKANAYASENEQAARDAVRTLLPDVDPDVLADMVLPTWPTEFDPDSYEVIIGLLTNYGTLTDPPSIEDILPAEG</sequence>
<evidence type="ECO:0000313" key="6">
    <source>
        <dbReference type="Proteomes" id="UP000744769"/>
    </source>
</evidence>
<evidence type="ECO:0000313" key="5">
    <source>
        <dbReference type="EMBL" id="NHN57457.1"/>
    </source>
</evidence>
<dbReference type="SMART" id="SM00062">
    <property type="entry name" value="PBPb"/>
    <property type="match status" value="1"/>
</dbReference>
<keyword evidence="6" id="KW-1185">Reference proteome</keyword>